<accession>F4SAQ2</accession>
<keyword evidence="3" id="KW-1185">Reference proteome</keyword>
<feature type="region of interest" description="Disordered" evidence="1">
    <location>
        <begin position="188"/>
        <end position="211"/>
    </location>
</feature>
<feature type="compositionally biased region" description="Polar residues" evidence="1">
    <location>
        <begin position="573"/>
        <end position="597"/>
    </location>
</feature>
<dbReference type="HOGENOM" id="CLU_297913_0_0_1"/>
<organism evidence="3">
    <name type="scientific">Melampsora larici-populina (strain 98AG31 / pathotype 3-4-7)</name>
    <name type="common">Poplar leaf rust fungus</name>
    <dbReference type="NCBI Taxonomy" id="747676"/>
    <lineage>
        <taxon>Eukaryota</taxon>
        <taxon>Fungi</taxon>
        <taxon>Dikarya</taxon>
        <taxon>Basidiomycota</taxon>
        <taxon>Pucciniomycotina</taxon>
        <taxon>Pucciniomycetes</taxon>
        <taxon>Pucciniales</taxon>
        <taxon>Melampsoraceae</taxon>
        <taxon>Melampsora</taxon>
    </lineage>
</organism>
<sequence length="1156" mass="128439">MESTTLSEEMTNQDSSTLTKNSTTSKTILDVNEPNCSPGKPPDALPDTVKSMSLDQIDVETQECRTSAATNTTCKATSNKDNMNDSTGEPPRALQDITESNPLNETKITNEAKSESPTPNATREPVLDRVNLNNFAIENSKAPNCTIESTSSRITNHTNSTSAITNSTGEEHPSFILPHLALQLNKAQEHLSNSNSSDLGIQDFNHDSQPELPAQTQDINIRAATSKDSNQPDEDNQTSQQMFLPALESSSNNELVSPTSASTDSLSFLSAMISLSQALTSNQPNSASMIIEEADVLEMEHSKYLKDSTVQLQQKRGLSPTASSDLSNTRRKIESSATSSTDKPEDNVPLLNSHKRHLSPVLSTTTRMVQSRLQTPDTEITTDKKPLWTSTTIPVYSELIAALEKAKRSDCLTTPMIEELERLNSRCKKTGNAIIKKGPLPVEESAIVVLDDNDEDLQAKYGFSFELSDSDTMEFCAKTHQNPDLTPSKSQNLISPEKSKTLPTNERDNQQQNNNASYSHMDALTGKREDSNMERVLESTPKSPNRIYVPEEIETFGQYPDSRDEGVNLIPPNVQSRQSETSSNKSKSATVVSQSTQSEKDTTDPDSTLTSIQSTESECVMNQFDSLLTANQNTDVEKQTENSASVPVVNRSPNSSTVKEVPHSTPDVVQSAESEMETDKSHLAPIVHQSSEPKAVDQSKHSGEINNLKEGNINSRTLRTRKQTLTAVVIPKYTNSSKELKSSTLKKEKEVAVFNFKFFIGSDEIEKQLIELLVPYNGKKKTSKGAKLVAWEALTSLLERRRVGEPLDQEFLDSIDNGTDSVVIRTEFNAQTWFEAIQHAMPNLFNSHSGEPSYSVGLFNTTQLKKESFSDKVPECVPPLWHHTYRSIRMSIRPSPTKVTGFLKILLDSVILTGKTFFKEPPPSETEKAKTGIEAVCQAITWLNSQKSTKATNSKTVRLLDTNNLEPLVDIGLIQQWRDLFIKVLYAYVVQYLEAKYILNEDARPEDKEIALSFKKEWKGDSVKAPTLGYLVMFACCGIRGLICCSGDINIAPAGQMLSFTVLSEWLCKQKPDFEVKEPVFKRSNQMLMRLMDGLFDDAGHFIRPEITWYEVSKNLCFDYLSHWFLEAGDLSKGKSLVFPKSSVFSGKDRTITFPR</sequence>
<dbReference type="AlphaFoldDB" id="F4SAQ2"/>
<feature type="region of interest" description="Disordered" evidence="1">
    <location>
        <begin position="148"/>
        <end position="171"/>
    </location>
</feature>
<feature type="region of interest" description="Disordered" evidence="1">
    <location>
        <begin position="634"/>
        <end position="666"/>
    </location>
</feature>
<dbReference type="EMBL" id="GL883180">
    <property type="protein sequence ID" value="EGF98255.1"/>
    <property type="molecule type" value="Genomic_DNA"/>
</dbReference>
<feature type="compositionally biased region" description="Polar residues" evidence="1">
    <location>
        <begin position="479"/>
        <end position="494"/>
    </location>
</feature>
<feature type="region of interest" description="Disordered" evidence="1">
    <location>
        <begin position="311"/>
        <end position="351"/>
    </location>
</feature>
<dbReference type="InParanoid" id="F4SAQ2"/>
<feature type="compositionally biased region" description="Polar residues" evidence="1">
    <location>
        <begin position="190"/>
        <end position="199"/>
    </location>
</feature>
<dbReference type="RefSeq" id="XP_007418457.1">
    <property type="nucleotide sequence ID" value="XM_007418395.1"/>
</dbReference>
<feature type="region of interest" description="Disordered" evidence="1">
    <location>
        <begin position="479"/>
        <end position="612"/>
    </location>
</feature>
<dbReference type="KEGG" id="mlr:MELLADRAFT_96043"/>
<gene>
    <name evidence="2" type="ORF">MELLADRAFT_96043</name>
</gene>
<feature type="compositionally biased region" description="Low complexity" evidence="1">
    <location>
        <begin position="642"/>
        <end position="656"/>
    </location>
</feature>
<evidence type="ECO:0000313" key="3">
    <source>
        <dbReference type="Proteomes" id="UP000001072"/>
    </source>
</evidence>
<feature type="compositionally biased region" description="Low complexity" evidence="1">
    <location>
        <begin position="15"/>
        <end position="27"/>
    </location>
</feature>
<protein>
    <submittedName>
        <fullName evidence="2">Uncharacterized protein</fullName>
    </submittedName>
</protein>
<proteinExistence type="predicted"/>
<feature type="compositionally biased region" description="Polar residues" evidence="1">
    <location>
        <begin position="97"/>
        <end position="107"/>
    </location>
</feature>
<evidence type="ECO:0000256" key="1">
    <source>
        <dbReference type="SAM" id="MobiDB-lite"/>
    </source>
</evidence>
<dbReference type="GeneID" id="18937455"/>
<evidence type="ECO:0000313" key="2">
    <source>
        <dbReference type="EMBL" id="EGF98255.1"/>
    </source>
</evidence>
<feature type="compositionally biased region" description="Polar residues" evidence="1">
    <location>
        <begin position="311"/>
        <end position="327"/>
    </location>
</feature>
<feature type="compositionally biased region" description="Polar residues" evidence="1">
    <location>
        <begin position="1"/>
        <end position="14"/>
    </location>
</feature>
<feature type="compositionally biased region" description="Polar residues" evidence="1">
    <location>
        <begin position="148"/>
        <end position="168"/>
    </location>
</feature>
<name>F4SAQ2_MELLP</name>
<feature type="region of interest" description="Disordered" evidence="1">
    <location>
        <begin position="1"/>
        <end position="50"/>
    </location>
</feature>
<feature type="compositionally biased region" description="Basic and acidic residues" evidence="1">
    <location>
        <begin position="525"/>
        <end position="537"/>
    </location>
</feature>
<feature type="compositionally biased region" description="Basic and acidic residues" evidence="1">
    <location>
        <begin position="497"/>
        <end position="509"/>
    </location>
</feature>
<reference evidence="3" key="1">
    <citation type="journal article" date="2011" name="Proc. Natl. Acad. Sci. U.S.A.">
        <title>Obligate biotrophy features unraveled by the genomic analysis of rust fungi.</title>
        <authorList>
            <person name="Duplessis S."/>
            <person name="Cuomo C.A."/>
            <person name="Lin Y.-C."/>
            <person name="Aerts A."/>
            <person name="Tisserant E."/>
            <person name="Veneault-Fourrey C."/>
            <person name="Joly D.L."/>
            <person name="Hacquard S."/>
            <person name="Amselem J."/>
            <person name="Cantarel B.L."/>
            <person name="Chiu R."/>
            <person name="Coutinho P.M."/>
            <person name="Feau N."/>
            <person name="Field M."/>
            <person name="Frey P."/>
            <person name="Gelhaye E."/>
            <person name="Goldberg J."/>
            <person name="Grabherr M.G."/>
            <person name="Kodira C.D."/>
            <person name="Kohler A."/>
            <person name="Kuees U."/>
            <person name="Lindquist E.A."/>
            <person name="Lucas S.M."/>
            <person name="Mago R."/>
            <person name="Mauceli E."/>
            <person name="Morin E."/>
            <person name="Murat C."/>
            <person name="Pangilinan J.L."/>
            <person name="Park R."/>
            <person name="Pearson M."/>
            <person name="Quesneville H."/>
            <person name="Rouhier N."/>
            <person name="Sakthikumar S."/>
            <person name="Salamov A.A."/>
            <person name="Schmutz J."/>
            <person name="Selles B."/>
            <person name="Shapiro H."/>
            <person name="Tanguay P."/>
            <person name="Tuskan G.A."/>
            <person name="Henrissat B."/>
            <person name="Van de Peer Y."/>
            <person name="Rouze P."/>
            <person name="Ellis J.G."/>
            <person name="Dodds P.N."/>
            <person name="Schein J.E."/>
            <person name="Zhong S."/>
            <person name="Hamelin R.C."/>
            <person name="Grigoriev I.V."/>
            <person name="Szabo L.J."/>
            <person name="Martin F."/>
        </authorList>
    </citation>
    <scope>NUCLEOTIDE SEQUENCE [LARGE SCALE GENOMIC DNA]</scope>
    <source>
        <strain evidence="3">98AG31 / pathotype 3-4-7</strain>
    </source>
</reference>
<feature type="compositionally biased region" description="Polar residues" evidence="1">
    <location>
        <begin position="64"/>
        <end position="87"/>
    </location>
</feature>
<dbReference type="Proteomes" id="UP000001072">
    <property type="component" value="Unassembled WGS sequence"/>
</dbReference>
<feature type="region of interest" description="Disordered" evidence="1">
    <location>
        <begin position="63"/>
        <end position="127"/>
    </location>
</feature>
<dbReference type="VEuPathDB" id="FungiDB:MELLADRAFT_96043"/>